<comment type="caution">
    <text evidence="1">The sequence shown here is derived from an EMBL/GenBank/DDBJ whole genome shotgun (WGS) entry which is preliminary data.</text>
</comment>
<accession>A0AAE4AXB6</accession>
<evidence type="ECO:0000313" key="1">
    <source>
        <dbReference type="EMBL" id="MDQ0363918.1"/>
    </source>
</evidence>
<sequence length="32" mass="3394">MYRPNLTIELGPAAAGIAARGETGWRARPTVP</sequence>
<protein>
    <submittedName>
        <fullName evidence="1">Uncharacterized protein</fullName>
    </submittedName>
</protein>
<name>A0AAE4AXB6_9ACTN</name>
<organism evidence="1 2">
    <name type="scientific">Catenuloplanes indicus</name>
    <dbReference type="NCBI Taxonomy" id="137267"/>
    <lineage>
        <taxon>Bacteria</taxon>
        <taxon>Bacillati</taxon>
        <taxon>Actinomycetota</taxon>
        <taxon>Actinomycetes</taxon>
        <taxon>Micromonosporales</taxon>
        <taxon>Micromonosporaceae</taxon>
        <taxon>Catenuloplanes</taxon>
    </lineage>
</organism>
<dbReference type="Proteomes" id="UP001240236">
    <property type="component" value="Unassembled WGS sequence"/>
</dbReference>
<keyword evidence="2" id="KW-1185">Reference proteome</keyword>
<dbReference type="EMBL" id="JAUSUZ010000001">
    <property type="protein sequence ID" value="MDQ0363918.1"/>
    <property type="molecule type" value="Genomic_DNA"/>
</dbReference>
<evidence type="ECO:0000313" key="2">
    <source>
        <dbReference type="Proteomes" id="UP001240236"/>
    </source>
</evidence>
<proteinExistence type="predicted"/>
<dbReference type="AlphaFoldDB" id="A0AAE4AXB6"/>
<gene>
    <name evidence="1" type="ORF">J2S42_000587</name>
</gene>
<reference evidence="1 2" key="1">
    <citation type="submission" date="2023-07" db="EMBL/GenBank/DDBJ databases">
        <title>Sequencing the genomes of 1000 actinobacteria strains.</title>
        <authorList>
            <person name="Klenk H.-P."/>
        </authorList>
    </citation>
    <scope>NUCLEOTIDE SEQUENCE [LARGE SCALE GENOMIC DNA]</scope>
    <source>
        <strain evidence="1 2">DSM 44709</strain>
    </source>
</reference>